<sequence length="1187" mass="130929">MLFDLIKKHVGSLNNSQESGWRPSYLRKRILILFLIAFSAIIAALEALYQSSEAHDGIAASTESRHYLWTYGPTAILTIIATFWSRVEFQSKQNAPWQSMLEAPQPAGKSVLLDYISDMQPVAMWKAFKNKHLIVFSGVSCSLLLQLMIVFSTGLFSLQETQVHKSNVPIQLHDIFTTEDSKLDTVGSQPWDIINGILFDNLTYPDGTNENLTFQEFSAPSLSSSAIVTAPIDGLAADLDCDLATLDKKELYYLTSHFYKDGSFEKNAVIQSFQLATSSCKITTNNLITNGATQAAFFQGGQCENINGADGKRIVVSLLKVSTTDHKFRTTPPADLGIPASNETWWGVDIALNRSLTFICKPTLSLIKLQAEANGTELSSDVRLKQLGYENTTLPGVTAGDISELISKNSSDTSGFRSVEYYSPFPTDTYVYDCFKLGLCLIGVNVTIENMWRDGVLRDASSAYYRAMTAQLMHIGLVQKETSTTTGSAITNENRVIMMQLPLRGIEACLVVVMLLACLMIMYTAHRTTATWNPAHISAIAAITAESDDFRDSLRGSGATSAKGLQGNLAGQRFFSEPTSRKTSIKVLEDETNATDSDESVKSKNTEWKPFPGFFSRIVIFFLVAAMIVALEVLLHFSQVNDGLGDASSTNEYMHYLWTIIPALTMSSTSLLFGSMDFNTRCLAPYARLRHNTGSLFQNSMDISFLDSLGLNNTFRSMRSRHFAVQATTIATGAAFFLTIIVSGLYSTIEVPFHVAVNFTRIGGFPDPRTIAGAQLLMDETGEVAGILTAEYILQYNFSYPRWTYDELAFAEVSMNESSQNDKINGSYVDIRVPALRAAPVCHLQTAQDLLPNLTSSGNETFALSVQLNELACPGNNTNALWNDTIFSGQRLGSQPFGYSIETDCNSESRGLTGASHYTVSYVWGYVEDKAIKHIMGMACIQYAETVDVLTRFKLPGMDIDEEHPPVPDESSAKLAPNLYTPIPEWWVLNSNGVYPTFDGFFQLLVSGRYAISVDNFQSAKGNKTVTDAIKHQHKLINAQQFGNYTRGTANDTIKHSSLLGNVTTTDRLRLVQDATSTRILDGLLASMLILGIIGTWLLNTDHVLPKSPCSIAAVASLLADSKLLDQFVQGVWRPEDKSLNQTFAHRRFYLGWWQDESSEAANIAEIFTIDHTATDKESSALRSLEA</sequence>
<dbReference type="GeneID" id="81435925"/>
<gene>
    <name evidence="2" type="ORF">N7496_003817</name>
</gene>
<dbReference type="Pfam" id="PF11915">
    <property type="entry name" value="DUF3433"/>
    <property type="match status" value="2"/>
</dbReference>
<dbReference type="OrthoDB" id="5332281at2759"/>
<dbReference type="EMBL" id="JAPZBS010000002">
    <property type="protein sequence ID" value="KAJ5381389.1"/>
    <property type="molecule type" value="Genomic_DNA"/>
</dbReference>
<feature type="transmembrane region" description="Helical" evidence="1">
    <location>
        <begin position="655"/>
        <end position="673"/>
    </location>
</feature>
<proteinExistence type="predicted"/>
<keyword evidence="1" id="KW-0812">Transmembrane</keyword>
<keyword evidence="1" id="KW-1133">Transmembrane helix</keyword>
<keyword evidence="3" id="KW-1185">Reference proteome</keyword>
<feature type="transmembrane region" description="Helical" evidence="1">
    <location>
        <begin position="723"/>
        <end position="746"/>
    </location>
</feature>
<keyword evidence="1" id="KW-0472">Membrane</keyword>
<feature type="transmembrane region" description="Helical" evidence="1">
    <location>
        <begin position="614"/>
        <end position="635"/>
    </location>
</feature>
<feature type="transmembrane region" description="Helical" evidence="1">
    <location>
        <begin position="30"/>
        <end position="49"/>
    </location>
</feature>
<evidence type="ECO:0000313" key="3">
    <source>
        <dbReference type="Proteomes" id="UP001147782"/>
    </source>
</evidence>
<accession>A0A9W9SPC3</accession>
<dbReference type="RefSeq" id="XP_056558960.1">
    <property type="nucleotide sequence ID" value="XM_056696748.1"/>
</dbReference>
<reference evidence="2" key="1">
    <citation type="submission" date="2022-11" db="EMBL/GenBank/DDBJ databases">
        <authorList>
            <person name="Petersen C."/>
        </authorList>
    </citation>
    <scope>NUCLEOTIDE SEQUENCE</scope>
    <source>
        <strain evidence="2">IBT 29864</strain>
    </source>
</reference>
<feature type="transmembrane region" description="Helical" evidence="1">
    <location>
        <begin position="501"/>
        <end position="523"/>
    </location>
</feature>
<feature type="transmembrane region" description="Helical" evidence="1">
    <location>
        <begin position="133"/>
        <end position="158"/>
    </location>
</feature>
<evidence type="ECO:0000313" key="2">
    <source>
        <dbReference type="EMBL" id="KAJ5381389.1"/>
    </source>
</evidence>
<evidence type="ECO:0000256" key="1">
    <source>
        <dbReference type="SAM" id="Phobius"/>
    </source>
</evidence>
<dbReference type="PANTHER" id="PTHR37544:SF1">
    <property type="entry name" value="PHOSPHORIBOSYLAMINOIMIDAZOLE-SUCCINOCARBOXAMIDE SYNTHASE"/>
    <property type="match status" value="1"/>
</dbReference>
<reference evidence="2" key="2">
    <citation type="journal article" date="2023" name="IMA Fungus">
        <title>Comparative genomic study of the Penicillium genus elucidates a diverse pangenome and 15 lateral gene transfer events.</title>
        <authorList>
            <person name="Petersen C."/>
            <person name="Sorensen T."/>
            <person name="Nielsen M.R."/>
            <person name="Sondergaard T.E."/>
            <person name="Sorensen J.L."/>
            <person name="Fitzpatrick D.A."/>
            <person name="Frisvad J.C."/>
            <person name="Nielsen K.L."/>
        </authorList>
    </citation>
    <scope>NUCLEOTIDE SEQUENCE</scope>
    <source>
        <strain evidence="2">IBT 29864</strain>
    </source>
</reference>
<comment type="caution">
    <text evidence="2">The sequence shown here is derived from an EMBL/GenBank/DDBJ whole genome shotgun (WGS) entry which is preliminary data.</text>
</comment>
<name>A0A9W9SPC3_9EURO</name>
<dbReference type="AlphaFoldDB" id="A0A9W9SPC3"/>
<organism evidence="2 3">
    <name type="scientific">Penicillium cataractarum</name>
    <dbReference type="NCBI Taxonomy" id="2100454"/>
    <lineage>
        <taxon>Eukaryota</taxon>
        <taxon>Fungi</taxon>
        <taxon>Dikarya</taxon>
        <taxon>Ascomycota</taxon>
        <taxon>Pezizomycotina</taxon>
        <taxon>Eurotiomycetes</taxon>
        <taxon>Eurotiomycetidae</taxon>
        <taxon>Eurotiales</taxon>
        <taxon>Aspergillaceae</taxon>
        <taxon>Penicillium</taxon>
    </lineage>
</organism>
<feature type="transmembrane region" description="Helical" evidence="1">
    <location>
        <begin position="69"/>
        <end position="87"/>
    </location>
</feature>
<dbReference type="InterPro" id="IPR021840">
    <property type="entry name" value="DUF3433"/>
</dbReference>
<protein>
    <submittedName>
        <fullName evidence="2">Uncharacterized protein</fullName>
    </submittedName>
</protein>
<dbReference type="Proteomes" id="UP001147782">
    <property type="component" value="Unassembled WGS sequence"/>
</dbReference>
<dbReference type="PANTHER" id="PTHR37544">
    <property type="entry name" value="SPRAY-RELATED"/>
    <property type="match status" value="1"/>
</dbReference>